<dbReference type="RefSeq" id="WP_150562591.1">
    <property type="nucleotide sequence ID" value="NZ_CABPSL010000002.1"/>
</dbReference>
<protein>
    <submittedName>
        <fullName evidence="1">Uncharacterized protein</fullName>
    </submittedName>
</protein>
<gene>
    <name evidence="1" type="ORF">PCE31106_01011</name>
</gene>
<dbReference type="AlphaFoldDB" id="A0A5E4STR4"/>
<reference evidence="1 2" key="1">
    <citation type="submission" date="2019-08" db="EMBL/GenBank/DDBJ databases">
        <authorList>
            <person name="Peeters C."/>
        </authorList>
    </citation>
    <scope>NUCLEOTIDE SEQUENCE [LARGE SCALE GENOMIC DNA]</scope>
    <source>
        <strain evidence="1 2">LMG 31106</strain>
    </source>
</reference>
<organism evidence="1 2">
    <name type="scientific">Pandoraea cepalis</name>
    <dbReference type="NCBI Taxonomy" id="2508294"/>
    <lineage>
        <taxon>Bacteria</taxon>
        <taxon>Pseudomonadati</taxon>
        <taxon>Pseudomonadota</taxon>
        <taxon>Betaproteobacteria</taxon>
        <taxon>Burkholderiales</taxon>
        <taxon>Burkholderiaceae</taxon>
        <taxon>Pandoraea</taxon>
    </lineage>
</organism>
<proteinExistence type="predicted"/>
<evidence type="ECO:0000313" key="2">
    <source>
        <dbReference type="Proteomes" id="UP000384354"/>
    </source>
</evidence>
<evidence type="ECO:0000313" key="1">
    <source>
        <dbReference type="EMBL" id="VVD79170.1"/>
    </source>
</evidence>
<sequence length="83" mass="8465">MLDRGRGYDAERTVAHGTGQLGKTQGVATRPAHAAIEDPGKACFQCPYGNAGAAVDCAVDGVSGLVMSSVDVARNRVSGIFGE</sequence>
<accession>A0A5E4STR4</accession>
<dbReference type="EMBL" id="CABPSL010000002">
    <property type="protein sequence ID" value="VVD79170.1"/>
    <property type="molecule type" value="Genomic_DNA"/>
</dbReference>
<dbReference type="Proteomes" id="UP000384354">
    <property type="component" value="Unassembled WGS sequence"/>
</dbReference>
<name>A0A5E4STR4_9BURK</name>